<dbReference type="Gene3D" id="3.40.1190.20">
    <property type="match status" value="1"/>
</dbReference>
<name>A0A2N5N508_9BACL</name>
<dbReference type="Pfam" id="PF25270">
    <property type="entry name" value="Khk"/>
    <property type="match status" value="1"/>
</dbReference>
<gene>
    <name evidence="1" type="ORF">B8V81_3858</name>
</gene>
<organism evidence="1 2">
    <name type="scientific">Paenibacillus pasadenensis</name>
    <dbReference type="NCBI Taxonomy" id="217090"/>
    <lineage>
        <taxon>Bacteria</taxon>
        <taxon>Bacillati</taxon>
        <taxon>Bacillota</taxon>
        <taxon>Bacilli</taxon>
        <taxon>Bacillales</taxon>
        <taxon>Paenibacillaceae</taxon>
        <taxon>Paenibacillus</taxon>
    </lineage>
</organism>
<dbReference type="OrthoDB" id="787163at2"/>
<comment type="caution">
    <text evidence="1">The sequence shown here is derived from an EMBL/GenBank/DDBJ whole genome shotgun (WGS) entry which is preliminary data.</text>
</comment>
<protein>
    <submittedName>
        <fullName evidence="1">Uncharacterized protein</fullName>
    </submittedName>
</protein>
<evidence type="ECO:0000313" key="1">
    <source>
        <dbReference type="EMBL" id="PLT45427.1"/>
    </source>
</evidence>
<dbReference type="Proteomes" id="UP000234789">
    <property type="component" value="Unassembled WGS sequence"/>
</dbReference>
<dbReference type="InterPro" id="IPR029056">
    <property type="entry name" value="Ribokinase-like"/>
</dbReference>
<proteinExistence type="predicted"/>
<dbReference type="EMBL" id="NFEZ01000004">
    <property type="protein sequence ID" value="PLT45427.1"/>
    <property type="molecule type" value="Genomic_DNA"/>
</dbReference>
<evidence type="ECO:0000313" key="2">
    <source>
        <dbReference type="Proteomes" id="UP000234789"/>
    </source>
</evidence>
<reference evidence="1 2" key="1">
    <citation type="submission" date="2017-05" db="EMBL/GenBank/DDBJ databases">
        <title>Functional genome analysis of Paenibacillus pasadenensis strain R16: insights on endophytic life style and antifungal activity.</title>
        <authorList>
            <person name="Passera A."/>
            <person name="Marcolungo L."/>
            <person name="Casati P."/>
            <person name="Brasca M."/>
            <person name="Quaglino F."/>
            <person name="Delledonne M."/>
        </authorList>
    </citation>
    <scope>NUCLEOTIDE SEQUENCE [LARGE SCALE GENOMIC DNA]</scope>
    <source>
        <strain evidence="1 2">R16</strain>
    </source>
</reference>
<accession>A0A2N5N508</accession>
<dbReference type="InterPro" id="IPR057621">
    <property type="entry name" value="Khk_prokaryotic"/>
</dbReference>
<keyword evidence="2" id="KW-1185">Reference proteome</keyword>
<dbReference type="AlphaFoldDB" id="A0A2N5N508"/>
<dbReference type="RefSeq" id="WP_127464336.1">
    <property type="nucleotide sequence ID" value="NZ_BIMM01000002.1"/>
</dbReference>
<dbReference type="SUPFAM" id="SSF53613">
    <property type="entry name" value="Ribokinase-like"/>
    <property type="match status" value="1"/>
</dbReference>
<sequence>MLGFDGFIDSVVRAVRRRDEEDQARYFETMSEFGQYLVDKSGKNCSIELVEQTNKLGGNMPIMALALGRLGFRLTSIGALGSQGIKPQFSELTGTVHEAISVTDPGFSTAIEFRDGKVMLADVSCLDSMDWDRLVQCVGKERLLSWFDSNPLICLLNWSETKHASQIWEGFLNEIIPNARNASEKTIFIDLSDCSKKSEADLRRAFSLLKAFKRHCNVVLGMNENELATAGRKLLDQDEQDMAHAARQLYEYAGVDQLVVHVKDGAFAWSGDELFQADSYAIEEPVILTGSGDHFNAGYCSGQLLGLGVKESLQTGNAVASYYVKHGTSPTPAQLVQHLAGFHDDDQPSEKQPG</sequence>